<dbReference type="GO" id="GO:0003700">
    <property type="term" value="F:DNA-binding transcription factor activity"/>
    <property type="evidence" value="ECO:0007669"/>
    <property type="project" value="InterPro"/>
</dbReference>
<dbReference type="Pfam" id="PF01022">
    <property type="entry name" value="HTH_5"/>
    <property type="match status" value="1"/>
</dbReference>
<dbReference type="NCBIfam" id="NF033788">
    <property type="entry name" value="HTH_metalloreg"/>
    <property type="match status" value="1"/>
</dbReference>
<organism evidence="5 6">
    <name type="scientific">Rhizobium phaseoli</name>
    <dbReference type="NCBI Taxonomy" id="396"/>
    <lineage>
        <taxon>Bacteria</taxon>
        <taxon>Pseudomonadati</taxon>
        <taxon>Pseudomonadota</taxon>
        <taxon>Alphaproteobacteria</taxon>
        <taxon>Hyphomicrobiales</taxon>
        <taxon>Rhizobiaceae</taxon>
        <taxon>Rhizobium/Agrobacterium group</taxon>
        <taxon>Rhizobium</taxon>
    </lineage>
</organism>
<sequence length="105" mass="11368">MDTTDLADHTNVAAALLSAMANPKRLLILCSLVKGEVAVGVLATQVGLSQSALSQHLSKLRAQKLVKTRRDAQTIYYSSTSEPVMKILATLEDIYLVQNRNRSAA</sequence>
<dbReference type="Proteomes" id="UP000471753">
    <property type="component" value="Unassembled WGS sequence"/>
</dbReference>
<keyword evidence="2" id="KW-0238">DNA-binding</keyword>
<accession>A0A7K3UKL2</accession>
<evidence type="ECO:0000313" key="5">
    <source>
        <dbReference type="EMBL" id="NEJ73338.1"/>
    </source>
</evidence>
<evidence type="ECO:0000256" key="2">
    <source>
        <dbReference type="ARBA" id="ARBA00023125"/>
    </source>
</evidence>
<dbReference type="InterPro" id="IPR036388">
    <property type="entry name" value="WH-like_DNA-bd_sf"/>
</dbReference>
<dbReference type="PRINTS" id="PR00778">
    <property type="entry name" value="HTHARSR"/>
</dbReference>
<dbReference type="InterPro" id="IPR011991">
    <property type="entry name" value="ArsR-like_HTH"/>
</dbReference>
<dbReference type="SMART" id="SM00418">
    <property type="entry name" value="HTH_ARSR"/>
    <property type="match status" value="1"/>
</dbReference>
<name>A0A7K3UKL2_9HYPH</name>
<dbReference type="InterPro" id="IPR051011">
    <property type="entry name" value="Metal_resp_trans_reg"/>
</dbReference>
<dbReference type="GO" id="GO:0003677">
    <property type="term" value="F:DNA binding"/>
    <property type="evidence" value="ECO:0007669"/>
    <property type="project" value="UniProtKB-KW"/>
</dbReference>
<proteinExistence type="predicted"/>
<comment type="caution">
    <text evidence="5">The sequence shown here is derived from an EMBL/GenBank/DDBJ whole genome shotgun (WGS) entry which is preliminary data.</text>
</comment>
<gene>
    <name evidence="5" type="ORF">GR197_22800</name>
</gene>
<dbReference type="AlphaFoldDB" id="A0A7K3UKL2"/>
<dbReference type="PANTHER" id="PTHR43132">
    <property type="entry name" value="ARSENICAL RESISTANCE OPERON REPRESSOR ARSR-RELATED"/>
    <property type="match status" value="1"/>
</dbReference>
<dbReference type="RefSeq" id="WP_164013673.1">
    <property type="nucleotide sequence ID" value="NZ_WUFT01000015.1"/>
</dbReference>
<evidence type="ECO:0000256" key="1">
    <source>
        <dbReference type="ARBA" id="ARBA00023015"/>
    </source>
</evidence>
<evidence type="ECO:0000313" key="6">
    <source>
        <dbReference type="Proteomes" id="UP000471753"/>
    </source>
</evidence>
<evidence type="ECO:0000259" key="4">
    <source>
        <dbReference type="PROSITE" id="PS50987"/>
    </source>
</evidence>
<reference evidence="5 6" key="1">
    <citation type="submission" date="2019-12" db="EMBL/GenBank/DDBJ databases">
        <title>Rhizobium genotypes associated with high levels of biological nitrogen fixation by grain legumes in a temperate-maritime cropping system.</title>
        <authorList>
            <person name="Maluk M."/>
            <person name="Francesc Ferrando Molina F."/>
            <person name="Lopez Del Egido L."/>
            <person name="Lafos M."/>
            <person name="Langarica-Fuentes A."/>
            <person name="Gebre Yohannes G."/>
            <person name="Young M.W."/>
            <person name="Martin P."/>
            <person name="Gantlett R."/>
            <person name="Kenicer G."/>
            <person name="Hawes C."/>
            <person name="Begg G.S."/>
            <person name="Quilliam R.S."/>
            <person name="Squire G.R."/>
            <person name="Poole P.S."/>
            <person name="Young P.W."/>
            <person name="Iannetta P.M."/>
            <person name="James E.K."/>
        </authorList>
    </citation>
    <scope>NUCLEOTIDE SEQUENCE [LARGE SCALE GENOMIC DNA]</scope>
    <source>
        <strain evidence="5 6">JHI366</strain>
    </source>
</reference>
<dbReference type="InterPro" id="IPR001845">
    <property type="entry name" value="HTH_ArsR_DNA-bd_dom"/>
</dbReference>
<dbReference type="PANTHER" id="PTHR43132:SF2">
    <property type="entry name" value="ARSENICAL RESISTANCE OPERON REPRESSOR ARSR-RELATED"/>
    <property type="match status" value="1"/>
</dbReference>
<dbReference type="EMBL" id="WUFT01000015">
    <property type="protein sequence ID" value="NEJ73338.1"/>
    <property type="molecule type" value="Genomic_DNA"/>
</dbReference>
<dbReference type="PROSITE" id="PS50987">
    <property type="entry name" value="HTH_ARSR_2"/>
    <property type="match status" value="1"/>
</dbReference>
<evidence type="ECO:0000256" key="3">
    <source>
        <dbReference type="ARBA" id="ARBA00023163"/>
    </source>
</evidence>
<protein>
    <submittedName>
        <fullName evidence="5">Metalloregulator ArsR/SmtB family transcription factor</fullName>
    </submittedName>
</protein>
<feature type="domain" description="HTH arsR-type" evidence="4">
    <location>
        <begin position="6"/>
        <end position="99"/>
    </location>
</feature>
<dbReference type="Gene3D" id="1.10.10.10">
    <property type="entry name" value="Winged helix-like DNA-binding domain superfamily/Winged helix DNA-binding domain"/>
    <property type="match status" value="1"/>
</dbReference>
<dbReference type="CDD" id="cd00090">
    <property type="entry name" value="HTH_ARSR"/>
    <property type="match status" value="1"/>
</dbReference>
<dbReference type="InterPro" id="IPR036390">
    <property type="entry name" value="WH_DNA-bd_sf"/>
</dbReference>
<dbReference type="SUPFAM" id="SSF46785">
    <property type="entry name" value="Winged helix' DNA-binding domain"/>
    <property type="match status" value="1"/>
</dbReference>
<keyword evidence="3" id="KW-0804">Transcription</keyword>
<keyword evidence="1" id="KW-0805">Transcription regulation</keyword>